<name>A0A2T7P8V4_POMCA</name>
<dbReference type="Gene3D" id="3.30.70.330">
    <property type="match status" value="3"/>
</dbReference>
<feature type="compositionally biased region" description="Low complexity" evidence="7">
    <location>
        <begin position="838"/>
        <end position="871"/>
    </location>
</feature>
<evidence type="ECO:0000256" key="7">
    <source>
        <dbReference type="SAM" id="MobiDB-lite"/>
    </source>
</evidence>
<dbReference type="OrthoDB" id="6085847at2759"/>
<dbReference type="Pfam" id="PF23085">
    <property type="entry name" value="RRM_PARP14_3"/>
    <property type="match status" value="3"/>
</dbReference>
<dbReference type="Pfam" id="PF01661">
    <property type="entry name" value="Macro"/>
    <property type="match status" value="1"/>
</dbReference>
<proteinExistence type="predicted"/>
<keyword evidence="5" id="KW-0539">Nucleus</keyword>
<dbReference type="InterPro" id="IPR000504">
    <property type="entry name" value="RRM_dom"/>
</dbReference>
<dbReference type="SMART" id="SM00360">
    <property type="entry name" value="RRM"/>
    <property type="match status" value="3"/>
</dbReference>
<evidence type="ECO:0000259" key="9">
    <source>
        <dbReference type="PROSITE" id="PS51059"/>
    </source>
</evidence>
<dbReference type="Gene3D" id="3.30.720.50">
    <property type="match status" value="1"/>
</dbReference>
<comment type="caution">
    <text evidence="11">The sequence shown here is derived from an EMBL/GenBank/DDBJ whole genome shotgun (WGS) entry which is preliminary data.</text>
</comment>
<dbReference type="PROSITE" id="PS51154">
    <property type="entry name" value="MACRO"/>
    <property type="match status" value="1"/>
</dbReference>
<evidence type="ECO:0000313" key="12">
    <source>
        <dbReference type="Proteomes" id="UP000245119"/>
    </source>
</evidence>
<evidence type="ECO:0000313" key="11">
    <source>
        <dbReference type="EMBL" id="PVD29844.1"/>
    </source>
</evidence>
<sequence length="1572" mass="178306">MMESEQEDDFLFVFTEEASLDTSLISVMSAIRVDGVLPSMSMDYIQLHFESKKKSGGGDIVQSHDFRSKGFVIFVYETSEVVKEVLKRPQVIDGHHLKVSRYEEHIPAQETDIVQEKLEKPRTVSVRGVPTTFSTEIVTYYFENKRRSKGGPVEGVTKSLEEDVFFVKFDNPEDAARVASHEHILEGRKLQVCIYTPPQMIPDRLLVRGLPDVSVGEELKLYMEARSDTDVDSILYGDGGVAVVIFAGNIGKYLLILNRVSDIQKLQEGFKKRQFKNVTLEVEPIPCMCTIQVYNLPEKPSPSEDMLRNYFESEHSSGGGEVTRVQIDEKRNYALITFKDATAASKALSRSHTIQGKKVELLPFYTCLGPTGGRSSPPVKIPGKQSLSETARQKIVHLKGIHELWQEFDSLLQQHHACFIEACSTESVYIECSLTQDTAGVRQLAAAWTQDAKNAVEDYLSKITIEEVMVMSKVFSETGATIRDLAERAGAFIKYDSTQGLLFLITKEASTDLVTDIKKTFAEAEEMLNRKSRERCEDFPLEVRTYDFFVKNHVKMKEIQETHSKLKVCYDHQRKMLRLTGSEAEIEEVKKFCQRIAICQHMWDNEATRELFRHPEAQKVIQTVCRESDPEGDVEFTEDGVVIYSLDKNKMGTMKETCLGHVRREKIVLSEEFGEACKTDKWKKFKEKFQQLGKGTVLIKEEQTNLIVVGVGSKFNICYEEAKKFFQENVFLKRTFFIEDEDLAPLYKYSIQDYVASNMKLTAKEVLLGKGCLSITGNMLEISAFERAMESLNTKKTLKEKTFNEPSLFRFLKSSEGKRERKDIEGRLKCKIRIPSEQSLTSAQGSGSLQSGDQGPTQTTGATGGSPPSDGQQRQTRKFADPQTQTKPDKKPDSLPAKPRIFLNPMSDITKEEHNVLVNSSNRTLDMSKGQVSRDLLRVGGPQLQEECKTKYPNGINFGEIAVTGKGGPKGLFCKNIFHCCLKEEKDKKKIEKIIKETTIKCLDKANEMGHSSIGFPAIGTGTLKFPPRTVAEAMFKAIIKFGRQNPDCSVNDVVIILHKKDQEVKKAFQEVKEEYTAVTEDVASDLQTNPNLKGSKSYSFFEETSRPLTLVFVGLDEGVTDQAAAALLDVYKAAIRKHSVDAPFLQYWDDFHVSQLVHACKVAMVDLTFNFELDRIVLGGFTTDIDRVPYSTIMKEAEEYLQQKKFVHLISKQVRWNWVEVDMTGKRLIPYDDTNNYMIEMNYRDGKPSVFVYDTNNQGFMIRFHTMDEIPELLPNTEDQEDSVEVFRHDLIHDVPNAPLPPHWTPMGNDDLFAEVPLKEDSSDYTRTANLFRTSYGQPHLVIEKIARIQNPTLYRQYMAKMMELKNSLPENALVERKSLWHGTKSDCVTSIVSLGFNRSYSWQKGKWHGHTTAMLTLAQFEKDRGVDYSSRAEAFSAPTNGQMPRFQAPSSLLEKRARTGLTSEKDRAQRPRYQNQDNAYGDGVYFATSAQYAARQEYAAADGLGSRHVFLCRVLVGQYTQGARGMRFLPEIPNSRGRCYNSAVDDQADPTMFVIFNDTQAYPKYLIVFK</sequence>
<dbReference type="EMBL" id="PZQS01000005">
    <property type="protein sequence ID" value="PVD29844.1"/>
    <property type="molecule type" value="Genomic_DNA"/>
</dbReference>
<dbReference type="GO" id="GO:0003723">
    <property type="term" value="F:RNA binding"/>
    <property type="evidence" value="ECO:0007669"/>
    <property type="project" value="UniProtKB-UniRule"/>
</dbReference>
<feature type="domain" description="RRM" evidence="8">
    <location>
        <begin position="122"/>
        <end position="197"/>
    </location>
</feature>
<dbReference type="InterPro" id="IPR012677">
    <property type="entry name" value="Nucleotide-bd_a/b_plait_sf"/>
</dbReference>
<keyword evidence="6" id="KW-0694">RNA-binding</keyword>
<dbReference type="SUPFAM" id="SSF117839">
    <property type="entry name" value="WWE domain"/>
    <property type="match status" value="1"/>
</dbReference>
<reference evidence="11 12" key="1">
    <citation type="submission" date="2018-04" db="EMBL/GenBank/DDBJ databases">
        <title>The genome of golden apple snail Pomacea canaliculata provides insight into stress tolerance and invasive adaptation.</title>
        <authorList>
            <person name="Liu C."/>
            <person name="Liu B."/>
            <person name="Ren Y."/>
            <person name="Zhang Y."/>
            <person name="Wang H."/>
            <person name="Li S."/>
            <person name="Jiang F."/>
            <person name="Yin L."/>
            <person name="Zhang G."/>
            <person name="Qian W."/>
            <person name="Fan W."/>
        </authorList>
    </citation>
    <scope>NUCLEOTIDE SEQUENCE [LARGE SCALE GENOMIC DNA]</scope>
    <source>
        <strain evidence="11">SZHN2017</strain>
        <tissue evidence="11">Muscle</tissue>
    </source>
</reference>
<dbReference type="PANTHER" id="PTHR14453">
    <property type="entry name" value="PARP/ZINC FINGER CCCH TYPE DOMAIN CONTAINING PROTEIN"/>
    <property type="match status" value="1"/>
</dbReference>
<dbReference type="GO" id="GO:0003714">
    <property type="term" value="F:transcription corepressor activity"/>
    <property type="evidence" value="ECO:0007669"/>
    <property type="project" value="TreeGrafter"/>
</dbReference>
<dbReference type="InterPro" id="IPR012317">
    <property type="entry name" value="Poly(ADP-ribose)pol_cat_dom"/>
</dbReference>
<feature type="domain" description="Macro" evidence="10">
    <location>
        <begin position="889"/>
        <end position="1077"/>
    </location>
</feature>
<evidence type="ECO:0000259" key="10">
    <source>
        <dbReference type="PROSITE" id="PS51154"/>
    </source>
</evidence>
<dbReference type="SUPFAM" id="SSF54928">
    <property type="entry name" value="RNA-binding domain, RBD"/>
    <property type="match status" value="1"/>
</dbReference>
<evidence type="ECO:0000256" key="1">
    <source>
        <dbReference type="ARBA" id="ARBA00004123"/>
    </source>
</evidence>
<dbReference type="GO" id="GO:0003950">
    <property type="term" value="F:NAD+ poly-ADP-ribosyltransferase activity"/>
    <property type="evidence" value="ECO:0007669"/>
    <property type="project" value="InterPro"/>
</dbReference>
<keyword evidence="2" id="KW-0328">Glycosyltransferase</keyword>
<evidence type="ECO:0000256" key="3">
    <source>
        <dbReference type="ARBA" id="ARBA00022679"/>
    </source>
</evidence>
<dbReference type="InterPro" id="IPR002589">
    <property type="entry name" value="Macro_dom"/>
</dbReference>
<keyword evidence="12" id="KW-1185">Reference proteome</keyword>
<evidence type="ECO:0000256" key="2">
    <source>
        <dbReference type="ARBA" id="ARBA00022676"/>
    </source>
</evidence>
<protein>
    <submittedName>
        <fullName evidence="11">Uncharacterized protein</fullName>
    </submittedName>
</protein>
<evidence type="ECO:0000256" key="5">
    <source>
        <dbReference type="ARBA" id="ARBA00023242"/>
    </source>
</evidence>
<feature type="domain" description="RRM" evidence="8">
    <location>
        <begin position="289"/>
        <end position="361"/>
    </location>
</feature>
<dbReference type="Gene3D" id="3.40.220.10">
    <property type="entry name" value="Leucine Aminopeptidase, subunit E, domain 1"/>
    <property type="match status" value="1"/>
</dbReference>
<dbReference type="SUPFAM" id="SSF56399">
    <property type="entry name" value="ADP-ribosylation"/>
    <property type="match status" value="1"/>
</dbReference>
<dbReference type="PROSITE" id="PS51059">
    <property type="entry name" value="PARP_CATALYTIC"/>
    <property type="match status" value="1"/>
</dbReference>
<gene>
    <name evidence="11" type="ORF">C0Q70_09101</name>
</gene>
<evidence type="ECO:0000256" key="4">
    <source>
        <dbReference type="ARBA" id="ARBA00023027"/>
    </source>
</evidence>
<feature type="domain" description="PARP catalytic" evidence="9">
    <location>
        <begin position="1299"/>
        <end position="1572"/>
    </location>
</feature>
<dbReference type="SMART" id="SM00506">
    <property type="entry name" value="A1pp"/>
    <property type="match status" value="1"/>
</dbReference>
<dbReference type="Proteomes" id="UP000245119">
    <property type="component" value="Linkage Group LG5"/>
</dbReference>
<dbReference type="GO" id="GO:0010629">
    <property type="term" value="P:negative regulation of gene expression"/>
    <property type="evidence" value="ECO:0007669"/>
    <property type="project" value="TreeGrafter"/>
</dbReference>
<dbReference type="GO" id="GO:0005737">
    <property type="term" value="C:cytoplasm"/>
    <property type="evidence" value="ECO:0007669"/>
    <property type="project" value="TreeGrafter"/>
</dbReference>
<dbReference type="PANTHER" id="PTHR14453:SF67">
    <property type="entry name" value="POLY [ADP-RIBOSE] POLYMERASE"/>
    <property type="match status" value="1"/>
</dbReference>
<keyword evidence="3" id="KW-0808">Transferase</keyword>
<dbReference type="InterPro" id="IPR037197">
    <property type="entry name" value="WWE_dom_sf"/>
</dbReference>
<dbReference type="InterPro" id="IPR035979">
    <property type="entry name" value="RBD_domain_sf"/>
</dbReference>
<comment type="subcellular location">
    <subcellularLocation>
        <location evidence="1">Nucleus</location>
    </subcellularLocation>
</comment>
<dbReference type="GO" id="GO:0005634">
    <property type="term" value="C:nucleus"/>
    <property type="evidence" value="ECO:0007669"/>
    <property type="project" value="UniProtKB-SubCell"/>
</dbReference>
<keyword evidence="4" id="KW-0520">NAD</keyword>
<evidence type="ECO:0000259" key="8">
    <source>
        <dbReference type="PROSITE" id="PS50102"/>
    </source>
</evidence>
<accession>A0A2T7P8V4</accession>
<evidence type="ECO:0000256" key="6">
    <source>
        <dbReference type="PROSITE-ProRule" id="PRU00176"/>
    </source>
</evidence>
<dbReference type="SUPFAM" id="SSF52949">
    <property type="entry name" value="Macro domain-like"/>
    <property type="match status" value="1"/>
</dbReference>
<dbReference type="InterPro" id="IPR052056">
    <property type="entry name" value="Mono-ARTD/PARP"/>
</dbReference>
<dbReference type="Gene3D" id="3.90.228.10">
    <property type="match status" value="2"/>
</dbReference>
<dbReference type="InterPro" id="IPR043472">
    <property type="entry name" value="Macro_dom-like"/>
</dbReference>
<organism evidence="11 12">
    <name type="scientific">Pomacea canaliculata</name>
    <name type="common">Golden apple snail</name>
    <dbReference type="NCBI Taxonomy" id="400727"/>
    <lineage>
        <taxon>Eukaryota</taxon>
        <taxon>Metazoa</taxon>
        <taxon>Spiralia</taxon>
        <taxon>Lophotrochozoa</taxon>
        <taxon>Mollusca</taxon>
        <taxon>Gastropoda</taxon>
        <taxon>Caenogastropoda</taxon>
        <taxon>Architaenioglossa</taxon>
        <taxon>Ampullarioidea</taxon>
        <taxon>Ampullariidae</taxon>
        <taxon>Pomacea</taxon>
    </lineage>
</organism>
<feature type="region of interest" description="Disordered" evidence="7">
    <location>
        <begin position="835"/>
        <end position="908"/>
    </location>
</feature>
<dbReference type="PROSITE" id="PS50102">
    <property type="entry name" value="RRM"/>
    <property type="match status" value="2"/>
</dbReference>